<organism evidence="1">
    <name type="scientific">marine metagenome</name>
    <dbReference type="NCBI Taxonomy" id="408172"/>
    <lineage>
        <taxon>unclassified sequences</taxon>
        <taxon>metagenomes</taxon>
        <taxon>ecological metagenomes</taxon>
    </lineage>
</organism>
<name>A0A382ER45_9ZZZZ</name>
<accession>A0A382ER45</accession>
<evidence type="ECO:0008006" key="2">
    <source>
        <dbReference type="Google" id="ProtNLM"/>
    </source>
</evidence>
<reference evidence="1" key="1">
    <citation type="submission" date="2018-05" db="EMBL/GenBank/DDBJ databases">
        <authorList>
            <person name="Lanie J.A."/>
            <person name="Ng W.-L."/>
            <person name="Kazmierczak K.M."/>
            <person name="Andrzejewski T.M."/>
            <person name="Davidsen T.M."/>
            <person name="Wayne K.J."/>
            <person name="Tettelin H."/>
            <person name="Glass J.I."/>
            <person name="Rusch D."/>
            <person name="Podicherti R."/>
            <person name="Tsui H.-C.T."/>
            <person name="Winkler M.E."/>
        </authorList>
    </citation>
    <scope>NUCLEOTIDE SEQUENCE</scope>
</reference>
<dbReference type="InterPro" id="IPR043148">
    <property type="entry name" value="TagF_C"/>
</dbReference>
<sequence length="434" mass="50309">MLKILVVNDVFPHIRNSTTILIENIVPLIKKKLEVKVFWVITDNYGERTKVTDPNYEVFYLSDYKNAREILEKIKPDLCYHLVGANVPDYAFMLVERHLKIPNFGLAAGWGEAAVDYYFKEEVSGQKVFLEHIRQFFEKKNVGYDNGIKTARGKNFLKKCLFLIRTLRSIGKSNLEANIELLELAKLQFRPPNKFNKKFNCNLIFIENNSGIDFLVKSGLKRENIRTVGNPIFHTAFKKRTQISLKDNNKLNILFITANLTSGQGKSNFSKSRRNKMIEETITSLNKFHKKTSLVIKIHPTAENYTEYKQLLEKFENIHLSQKDDIIDLINKSDVIITPVTSTAAIIALIMNKPIIIWNYFHIEQDLLLRTDTALECKNISELNNCLDSAESFREKNAEKINNIIDENFSYENPSQRIADEILDFIRKHNPRTN</sequence>
<dbReference type="Gene3D" id="3.40.50.12580">
    <property type="match status" value="1"/>
</dbReference>
<dbReference type="AlphaFoldDB" id="A0A382ER45"/>
<dbReference type="EMBL" id="UINC01045551">
    <property type="protein sequence ID" value="SVB52443.1"/>
    <property type="molecule type" value="Genomic_DNA"/>
</dbReference>
<proteinExistence type="predicted"/>
<protein>
    <recommendedName>
        <fullName evidence="2">UDP-N-acetylglucosamine 2-epimerase domain-containing protein</fullName>
    </recommendedName>
</protein>
<dbReference type="SUPFAM" id="SSF53756">
    <property type="entry name" value="UDP-Glycosyltransferase/glycogen phosphorylase"/>
    <property type="match status" value="1"/>
</dbReference>
<gene>
    <name evidence="1" type="ORF">METZ01_LOCUS205297</name>
</gene>
<evidence type="ECO:0000313" key="1">
    <source>
        <dbReference type="EMBL" id="SVB52443.1"/>
    </source>
</evidence>